<accession>A0AAW0AAR1</accession>
<dbReference type="PANTHER" id="PTHR40129">
    <property type="entry name" value="KETOPANTOATE REDUCTASE N-TERMINAL DOMAIN-CONTAINING PROTEIN"/>
    <property type="match status" value="1"/>
</dbReference>
<name>A0AAW0AAR1_9AGAR</name>
<dbReference type="Proteomes" id="UP001362999">
    <property type="component" value="Unassembled WGS sequence"/>
</dbReference>
<keyword evidence="2" id="KW-1185">Reference proteome</keyword>
<proteinExistence type="predicted"/>
<dbReference type="SUPFAM" id="SSF51735">
    <property type="entry name" value="NAD(P)-binding Rossmann-fold domains"/>
    <property type="match status" value="1"/>
</dbReference>
<protein>
    <submittedName>
        <fullName evidence="1">Uncharacterized protein</fullName>
    </submittedName>
</protein>
<gene>
    <name evidence="1" type="ORF">R3P38DRAFT_3326060</name>
</gene>
<dbReference type="InterPro" id="IPR036291">
    <property type="entry name" value="NAD(P)-bd_dom_sf"/>
</dbReference>
<sequence>MSVDILILGAGWTSTFLIPLCEEAKLTTAATSRSGSGRLPDAKTVLITFPVTVPGASERLVRLYLSTRQNLGEESPAFIQLGSTSIWNKAGTGGFIDRHSQITPTGRSIAETELLALSPSVAATTVLNLGGLWGGQRIPRNWLSRVAPTKEALAEKGSLHLLHGLDLARAILAVHSDFPKAAGQRWLLTDGRVYDWWDLAYAWGAEEAVWVRELMEEHNVRVLPRNTELLGRVLDSRTFGPSLGLLPLDRGLG</sequence>
<dbReference type="Gene3D" id="3.40.50.720">
    <property type="entry name" value="NAD(P)-binding Rossmann-like Domain"/>
    <property type="match status" value="1"/>
</dbReference>
<evidence type="ECO:0000313" key="2">
    <source>
        <dbReference type="Proteomes" id="UP001362999"/>
    </source>
</evidence>
<evidence type="ECO:0000313" key="1">
    <source>
        <dbReference type="EMBL" id="KAK7006202.1"/>
    </source>
</evidence>
<comment type="caution">
    <text evidence="1">The sequence shown here is derived from an EMBL/GenBank/DDBJ whole genome shotgun (WGS) entry which is preliminary data.</text>
</comment>
<dbReference type="AlphaFoldDB" id="A0AAW0AAR1"/>
<organism evidence="1 2">
    <name type="scientific">Favolaschia claudopus</name>
    <dbReference type="NCBI Taxonomy" id="2862362"/>
    <lineage>
        <taxon>Eukaryota</taxon>
        <taxon>Fungi</taxon>
        <taxon>Dikarya</taxon>
        <taxon>Basidiomycota</taxon>
        <taxon>Agaricomycotina</taxon>
        <taxon>Agaricomycetes</taxon>
        <taxon>Agaricomycetidae</taxon>
        <taxon>Agaricales</taxon>
        <taxon>Marasmiineae</taxon>
        <taxon>Mycenaceae</taxon>
        <taxon>Favolaschia</taxon>
    </lineage>
</organism>
<dbReference type="EMBL" id="JAWWNJ010000076">
    <property type="protein sequence ID" value="KAK7006202.1"/>
    <property type="molecule type" value="Genomic_DNA"/>
</dbReference>
<reference evidence="1 2" key="1">
    <citation type="journal article" date="2024" name="J Genomics">
        <title>Draft genome sequencing and assembly of Favolaschia claudopus CIRM-BRFM 2984 isolated from oak limbs.</title>
        <authorList>
            <person name="Navarro D."/>
            <person name="Drula E."/>
            <person name="Chaduli D."/>
            <person name="Cazenave R."/>
            <person name="Ahrendt S."/>
            <person name="Wang J."/>
            <person name="Lipzen A."/>
            <person name="Daum C."/>
            <person name="Barry K."/>
            <person name="Grigoriev I.V."/>
            <person name="Favel A."/>
            <person name="Rosso M.N."/>
            <person name="Martin F."/>
        </authorList>
    </citation>
    <scope>NUCLEOTIDE SEQUENCE [LARGE SCALE GENOMIC DNA]</scope>
    <source>
        <strain evidence="1 2">CIRM-BRFM 2984</strain>
    </source>
</reference>
<dbReference type="PANTHER" id="PTHR40129:SF2">
    <property type="entry name" value="KETOPANTOATE REDUCTASE N-TERMINAL DOMAIN-CONTAINING PROTEIN"/>
    <property type="match status" value="1"/>
</dbReference>